<organism evidence="3 4">
    <name type="scientific">Meganyctiphanes norvegica</name>
    <name type="common">Northern krill</name>
    <name type="synonym">Thysanopoda norvegica</name>
    <dbReference type="NCBI Taxonomy" id="48144"/>
    <lineage>
        <taxon>Eukaryota</taxon>
        <taxon>Metazoa</taxon>
        <taxon>Ecdysozoa</taxon>
        <taxon>Arthropoda</taxon>
        <taxon>Crustacea</taxon>
        <taxon>Multicrustacea</taxon>
        <taxon>Malacostraca</taxon>
        <taxon>Eumalacostraca</taxon>
        <taxon>Eucarida</taxon>
        <taxon>Euphausiacea</taxon>
        <taxon>Euphausiidae</taxon>
        <taxon>Meganyctiphanes</taxon>
    </lineage>
</organism>
<dbReference type="GO" id="GO:0010508">
    <property type="term" value="P:positive regulation of autophagy"/>
    <property type="evidence" value="ECO:0007669"/>
    <property type="project" value="TreeGrafter"/>
</dbReference>
<gene>
    <name evidence="3" type="ORF">MNOR_LOCUS23453</name>
</gene>
<comment type="caution">
    <text evidence="3">The sequence shown here is derived from an EMBL/GenBank/DDBJ whole genome shotgun (WGS) entry which is preliminary data.</text>
</comment>
<evidence type="ECO:0000313" key="3">
    <source>
        <dbReference type="EMBL" id="CAL4122731.1"/>
    </source>
</evidence>
<name>A0AAV2RED9_MEGNR</name>
<dbReference type="PANTHER" id="PTHR12991">
    <property type="entry name" value="NITROGEN PERMEASE REGULATOR 2/TUMOR SUPPRESSOR CANDIDATE 4"/>
    <property type="match status" value="1"/>
</dbReference>
<dbReference type="PANTHER" id="PTHR12991:SF10">
    <property type="entry name" value="GATOR COMPLEX PROTEIN NPRL2"/>
    <property type="match status" value="1"/>
</dbReference>
<dbReference type="GO" id="GO:0034198">
    <property type="term" value="P:cellular response to amino acid starvation"/>
    <property type="evidence" value="ECO:0007669"/>
    <property type="project" value="TreeGrafter"/>
</dbReference>
<protein>
    <submittedName>
        <fullName evidence="3">Uncharacterized protein</fullName>
    </submittedName>
</protein>
<dbReference type="Proteomes" id="UP001497623">
    <property type="component" value="Unassembled WGS sequence"/>
</dbReference>
<keyword evidence="4" id="KW-1185">Reference proteome</keyword>
<dbReference type="InterPro" id="IPR009348">
    <property type="entry name" value="NPR2-like"/>
</dbReference>
<dbReference type="AlphaFoldDB" id="A0AAV2RED9"/>
<evidence type="ECO:0000256" key="1">
    <source>
        <dbReference type="ARBA" id="ARBA00008433"/>
    </source>
</evidence>
<dbReference type="Pfam" id="PF06218">
    <property type="entry name" value="NPR2"/>
    <property type="match status" value="1"/>
</dbReference>
<dbReference type="GO" id="GO:1990130">
    <property type="term" value="C:GATOR1 complex"/>
    <property type="evidence" value="ECO:0007669"/>
    <property type="project" value="TreeGrafter"/>
</dbReference>
<dbReference type="GO" id="GO:0005096">
    <property type="term" value="F:GTPase activator activity"/>
    <property type="evidence" value="ECO:0007669"/>
    <property type="project" value="TreeGrafter"/>
</dbReference>
<proteinExistence type="inferred from homology"/>
<reference evidence="3 4" key="1">
    <citation type="submission" date="2024-05" db="EMBL/GenBank/DDBJ databases">
        <authorList>
            <person name="Wallberg A."/>
        </authorList>
    </citation>
    <scope>NUCLEOTIDE SEQUENCE [LARGE SCALE GENOMIC DNA]</scope>
</reference>
<dbReference type="EMBL" id="CAXKWB010020681">
    <property type="protein sequence ID" value="CAL4122731.1"/>
    <property type="molecule type" value="Genomic_DNA"/>
</dbReference>
<dbReference type="GO" id="GO:1904262">
    <property type="term" value="P:negative regulation of TORC1 signaling"/>
    <property type="evidence" value="ECO:0007669"/>
    <property type="project" value="TreeGrafter"/>
</dbReference>
<feature type="non-terminal residue" evidence="3">
    <location>
        <position position="269"/>
    </location>
</feature>
<evidence type="ECO:0000313" key="4">
    <source>
        <dbReference type="Proteomes" id="UP001497623"/>
    </source>
</evidence>
<accession>A0AAV2RED9</accession>
<feature type="region of interest" description="Disordered" evidence="2">
    <location>
        <begin position="208"/>
        <end position="230"/>
    </location>
</feature>
<comment type="similarity">
    <text evidence="1">Belongs to the NPR2 family.</text>
</comment>
<sequence>MMEELEHGSEGPIHCIFFSEFHPKAGPKIVYQYPENFITKEIFDAVSVYIIPKPQIQKRIITVNVLNHKITGYPNEIKNPKYPRNALLFNLCFVCHPNSRTVQYEPAVKKLSEFFENLELESGFLCNEDSRKQIPGIMKTILEDMNSGGKCTIEIDIHEVKFNPEPIEYSKRPEKLLERRQSLFSDRRQLLDNEDKICPAEHTERRMSMSLSALRAGRKPSDPDKRAKKSLVDSLTSSVSNIEGPNTSVLHLKVVKLPSDVPRVLAEHH</sequence>
<evidence type="ECO:0000256" key="2">
    <source>
        <dbReference type="SAM" id="MobiDB-lite"/>
    </source>
</evidence>
<dbReference type="GO" id="GO:0005774">
    <property type="term" value="C:vacuolar membrane"/>
    <property type="evidence" value="ECO:0007669"/>
    <property type="project" value="TreeGrafter"/>
</dbReference>